<dbReference type="GO" id="GO:0007059">
    <property type="term" value="P:chromosome segregation"/>
    <property type="evidence" value="ECO:0007669"/>
    <property type="project" value="UniProtKB-KW"/>
</dbReference>
<evidence type="ECO:0000256" key="3">
    <source>
        <dbReference type="SAM" id="MobiDB-lite"/>
    </source>
</evidence>
<dbReference type="SMART" id="SM00470">
    <property type="entry name" value="ParB"/>
    <property type="match status" value="1"/>
</dbReference>
<evidence type="ECO:0000259" key="4">
    <source>
        <dbReference type="SMART" id="SM00470"/>
    </source>
</evidence>
<protein>
    <submittedName>
        <fullName evidence="5">ParB family protein</fullName>
    </submittedName>
</protein>
<comment type="similarity">
    <text evidence="1">Belongs to the ParB family.</text>
</comment>
<dbReference type="GO" id="GO:0003677">
    <property type="term" value="F:DNA binding"/>
    <property type="evidence" value="ECO:0007669"/>
    <property type="project" value="InterPro"/>
</dbReference>
<dbReference type="InterPro" id="IPR041468">
    <property type="entry name" value="HTH_ParB/Spo0J"/>
</dbReference>
<dbReference type="InterPro" id="IPR004437">
    <property type="entry name" value="ParB/RepB/Spo0J"/>
</dbReference>
<geneLocation type="plasmid" evidence="5 6">
    <name>pBVIE01</name>
</geneLocation>
<dbReference type="Proteomes" id="UP000002287">
    <property type="component" value="Plasmid pBVIE01"/>
</dbReference>
<evidence type="ECO:0000256" key="2">
    <source>
        <dbReference type="ARBA" id="ARBA00022829"/>
    </source>
</evidence>
<dbReference type="KEGG" id="bvi:Bcep1808_6798"/>
<evidence type="ECO:0000313" key="5">
    <source>
        <dbReference type="EMBL" id="ABO59685.1"/>
    </source>
</evidence>
<gene>
    <name evidence="5" type="ordered locus">Bcep1808_6798</name>
</gene>
<feature type="region of interest" description="Disordered" evidence="3">
    <location>
        <begin position="1"/>
        <end position="35"/>
    </location>
</feature>
<evidence type="ECO:0000256" key="1">
    <source>
        <dbReference type="ARBA" id="ARBA00006295"/>
    </source>
</evidence>
<dbReference type="AlphaFoldDB" id="A4JTT2"/>
<sequence>MKQSRRLGHDPQPASNGEDQPKHIQGVRVAELPPTNIDLPMSEILREKGIAVAGAAEAVAPAPTMPSPAPNGSAVSRSEASNSVAPLAAPSPPTRPQAKTAVSPAATHDVVTKVLNPALLLALDMIDPSPYQPRIIFDEDALASLADTISDSGLNNPIIVRLKSDGRYELIAGERRLLAHKLLRLPTIAAFVRELSDADAAIMATTDNDAREDLADFERGRSYKRLLDDKVVENQRELARRVGRSMATVSRCLAYFKLPQEVIGMLTSNPLLVGTKVVAELVSFAEQGYRPQVVEAVAKIEKTKLSQESALNWLKTEVRRMKNPSVAPAPRNLHVGGKSVAEVKVDGRKLILQCPKDVNPENLLTAIEKMLGTADLADLTPKAD</sequence>
<feature type="region of interest" description="Disordered" evidence="3">
    <location>
        <begin position="61"/>
        <end position="104"/>
    </location>
</feature>
<feature type="compositionally biased region" description="Polar residues" evidence="3">
    <location>
        <begin position="73"/>
        <end position="84"/>
    </location>
</feature>
<dbReference type="SUPFAM" id="SSF109709">
    <property type="entry name" value="KorB DNA-binding domain-like"/>
    <property type="match status" value="1"/>
</dbReference>
<dbReference type="Pfam" id="PF17762">
    <property type="entry name" value="HTH_ParB"/>
    <property type="match status" value="1"/>
</dbReference>
<dbReference type="Gene3D" id="3.90.1530.10">
    <property type="entry name" value="Conserved hypothetical protein from pyrococcus furiosus pfu- 392566-001, ParB domain"/>
    <property type="match status" value="1"/>
</dbReference>
<reference evidence="5 6" key="1">
    <citation type="submission" date="2007-03" db="EMBL/GenBank/DDBJ databases">
        <title>Complete sequence of plasmid pBVIE01 of Burkholderia vietnamiensis G4.</title>
        <authorList>
            <consortium name="US DOE Joint Genome Institute"/>
            <person name="Copeland A."/>
            <person name="Lucas S."/>
            <person name="Lapidus A."/>
            <person name="Barry K."/>
            <person name="Detter J.C."/>
            <person name="Glavina del Rio T."/>
            <person name="Hammon N."/>
            <person name="Israni S."/>
            <person name="Dalin E."/>
            <person name="Tice H."/>
            <person name="Pitluck S."/>
            <person name="Chain P."/>
            <person name="Malfatti S."/>
            <person name="Shin M."/>
            <person name="Vergez L."/>
            <person name="Schmutz J."/>
            <person name="Larimer F."/>
            <person name="Land M."/>
            <person name="Hauser L."/>
            <person name="Kyrpides N."/>
            <person name="Tiedje J."/>
            <person name="Richardson P."/>
        </authorList>
    </citation>
    <scope>NUCLEOTIDE SEQUENCE [LARGE SCALE GENOMIC DNA]</scope>
    <source>
        <strain evidence="6">G4 / LMG 22486</strain>
        <plasmid evidence="5 6">pBVIE01</plasmid>
    </source>
</reference>
<dbReference type="PANTHER" id="PTHR33375:SF1">
    <property type="entry name" value="CHROMOSOME-PARTITIONING PROTEIN PARB-RELATED"/>
    <property type="match status" value="1"/>
</dbReference>
<proteinExistence type="inferred from homology"/>
<dbReference type="InterPro" id="IPR050336">
    <property type="entry name" value="Chromosome_partition/occlusion"/>
</dbReference>
<name>A4JTT2_BURVG</name>
<organism evidence="5 6">
    <name type="scientific">Burkholderia vietnamiensis (strain G4 / LMG 22486)</name>
    <name type="common">Burkholderia cepacia (strain R1808)</name>
    <dbReference type="NCBI Taxonomy" id="269482"/>
    <lineage>
        <taxon>Bacteria</taxon>
        <taxon>Pseudomonadati</taxon>
        <taxon>Pseudomonadota</taxon>
        <taxon>Betaproteobacteria</taxon>
        <taxon>Burkholderiales</taxon>
        <taxon>Burkholderiaceae</taxon>
        <taxon>Burkholderia</taxon>
        <taxon>Burkholderia cepacia complex</taxon>
    </lineage>
</organism>
<dbReference type="Pfam" id="PF02195">
    <property type="entry name" value="ParB_N"/>
    <property type="match status" value="1"/>
</dbReference>
<dbReference type="NCBIfam" id="TIGR00180">
    <property type="entry name" value="parB_part"/>
    <property type="match status" value="1"/>
</dbReference>
<dbReference type="HOGENOM" id="CLU_023853_3_0_4"/>
<dbReference type="Gene3D" id="1.10.10.2830">
    <property type="match status" value="1"/>
</dbReference>
<dbReference type="GO" id="GO:0005694">
    <property type="term" value="C:chromosome"/>
    <property type="evidence" value="ECO:0007669"/>
    <property type="project" value="TreeGrafter"/>
</dbReference>
<dbReference type="InterPro" id="IPR036086">
    <property type="entry name" value="ParB/Sulfiredoxin_sf"/>
</dbReference>
<dbReference type="InterPro" id="IPR003115">
    <property type="entry name" value="ParB_N"/>
</dbReference>
<keyword evidence="5" id="KW-0614">Plasmid</keyword>
<feature type="domain" description="ParB-like N-terminal" evidence="4">
    <location>
        <begin position="119"/>
        <end position="209"/>
    </location>
</feature>
<dbReference type="PANTHER" id="PTHR33375">
    <property type="entry name" value="CHROMOSOME-PARTITIONING PROTEIN PARB-RELATED"/>
    <property type="match status" value="1"/>
</dbReference>
<keyword evidence="2" id="KW-0159">Chromosome partition</keyword>
<dbReference type="SUPFAM" id="SSF110849">
    <property type="entry name" value="ParB/Sulfiredoxin"/>
    <property type="match status" value="1"/>
</dbReference>
<evidence type="ECO:0000313" key="6">
    <source>
        <dbReference type="Proteomes" id="UP000002287"/>
    </source>
</evidence>
<dbReference type="EMBL" id="CP000617">
    <property type="protein sequence ID" value="ABO59685.1"/>
    <property type="molecule type" value="Genomic_DNA"/>
</dbReference>
<accession>A4JTT2</accession>